<reference evidence="1 2" key="1">
    <citation type="submission" date="2019-10" db="EMBL/GenBank/DDBJ databases">
        <title>Vibrio sp. nov. isolated from a shrimp pond.</title>
        <authorList>
            <person name="Gomez-Gil B."/>
            <person name="Enciso-Ibarra J."/>
            <person name="Enciso-Ibarra K."/>
            <person name="Bolan-Mejia C."/>
        </authorList>
    </citation>
    <scope>NUCLEOTIDE SEQUENCE [LARGE SCALE GENOMIC DNA]</scope>
    <source>
        <strain evidence="1 2">CAIM 722</strain>
    </source>
</reference>
<dbReference type="Proteomes" id="UP000462621">
    <property type="component" value="Unassembled WGS sequence"/>
</dbReference>
<dbReference type="RefSeq" id="WP_161157011.1">
    <property type="nucleotide sequence ID" value="NZ_WEKT01000031.1"/>
</dbReference>
<proteinExistence type="predicted"/>
<keyword evidence="2" id="KW-1185">Reference proteome</keyword>
<protein>
    <submittedName>
        <fullName evidence="1">Uncharacterized protein</fullName>
    </submittedName>
</protein>
<evidence type="ECO:0000313" key="1">
    <source>
        <dbReference type="EMBL" id="MZI94531.1"/>
    </source>
</evidence>
<evidence type="ECO:0000313" key="2">
    <source>
        <dbReference type="Proteomes" id="UP000462621"/>
    </source>
</evidence>
<accession>A0A7X4LN20</accession>
<organism evidence="1 2">
    <name type="scientific">Vibrio eleionomae</name>
    <dbReference type="NCBI Taxonomy" id="2653505"/>
    <lineage>
        <taxon>Bacteria</taxon>
        <taxon>Pseudomonadati</taxon>
        <taxon>Pseudomonadota</taxon>
        <taxon>Gammaproteobacteria</taxon>
        <taxon>Vibrionales</taxon>
        <taxon>Vibrionaceae</taxon>
        <taxon>Vibrio</taxon>
    </lineage>
</organism>
<dbReference type="EMBL" id="WEKT01000031">
    <property type="protein sequence ID" value="MZI94531.1"/>
    <property type="molecule type" value="Genomic_DNA"/>
</dbReference>
<gene>
    <name evidence="1" type="ORF">F9817_15140</name>
</gene>
<sequence>MEIKYLNDKTDSLNNLLNITTNKVLIIAINRAVELSNEIPSSVFMYNHALQKLPSIIENTEAYLDKLTSETAESTVRHTVKKQVNQSVISSDIEEVVYEKQCNLLLVRKMIHQRNLDNIQFAKKLLPKILNNDILKPDLDALNLDAINDALSVLVDLSSIAKNSDTQKKYLAELHSAHNDGYHIKNKLNSDDQSILRQINDYIYALNLWNNAVKNTIQTIYQLPNEF</sequence>
<name>A0A7X4LN20_9VIBR</name>
<comment type="caution">
    <text evidence="1">The sequence shown here is derived from an EMBL/GenBank/DDBJ whole genome shotgun (WGS) entry which is preliminary data.</text>
</comment>
<dbReference type="AlphaFoldDB" id="A0A7X4LN20"/>